<dbReference type="Pfam" id="PF16956">
    <property type="entry name" value="Porin_7"/>
    <property type="match status" value="1"/>
</dbReference>
<dbReference type="OrthoDB" id="6271903at2"/>
<organism evidence="2 3">
    <name type="scientific">Shewanella psychrophila</name>
    <dbReference type="NCBI Taxonomy" id="225848"/>
    <lineage>
        <taxon>Bacteria</taxon>
        <taxon>Pseudomonadati</taxon>
        <taxon>Pseudomonadota</taxon>
        <taxon>Gammaproteobacteria</taxon>
        <taxon>Alteromonadales</taxon>
        <taxon>Shewanellaceae</taxon>
        <taxon>Shewanella</taxon>
    </lineage>
</organism>
<evidence type="ECO:0008006" key="4">
    <source>
        <dbReference type="Google" id="ProtNLM"/>
    </source>
</evidence>
<protein>
    <recommendedName>
        <fullName evidence="4">Porin</fullName>
    </recommendedName>
</protein>
<gene>
    <name evidence="2" type="ORF">Sps_01735</name>
</gene>
<feature type="chain" id="PRO_5012210327" description="Porin" evidence="1">
    <location>
        <begin position="21"/>
        <end position="251"/>
    </location>
</feature>
<dbReference type="EMBL" id="CP014782">
    <property type="protein sequence ID" value="AQS36899.1"/>
    <property type="molecule type" value="Genomic_DNA"/>
</dbReference>
<dbReference type="Proteomes" id="UP000189545">
    <property type="component" value="Chromosome"/>
</dbReference>
<feature type="signal peptide" evidence="1">
    <location>
        <begin position="1"/>
        <end position="20"/>
    </location>
</feature>
<accession>A0A1S6HN14</accession>
<sequence>MRLFTASTLAIALLSVNAMAAEDNAFQHEASVGYLTNSDEMGDGILGVNYRYYVNPVEQNTSPYALNGFLAQESNIGALYTNFDDKNIDTVGVDGTYVFDSNWFVGLNYQRNSIGNVDLNTYGVELGYYVNDNTSFSAFFDDGTDDNAEESYGLTIRRYLELDSTPGIDLSANWLHADSENNYTLGADWYVSNSWSVGSGYTRDSDDGDFDIRTAYWLRISDDFSANFAVSKIINGDIDGVGLGIALTGRF</sequence>
<proteinExistence type="predicted"/>
<keyword evidence="1" id="KW-0732">Signal</keyword>
<reference evidence="2 3" key="1">
    <citation type="submission" date="2016-03" db="EMBL/GenBank/DDBJ databases">
        <title>Complete genome sequence of Shewanella psychrophila WP2, a deep sea bacterium isolated from west Pacific sediment.</title>
        <authorList>
            <person name="Xu G."/>
            <person name="Jian H."/>
        </authorList>
    </citation>
    <scope>NUCLEOTIDE SEQUENCE [LARGE SCALE GENOMIC DNA]</scope>
    <source>
        <strain evidence="2 3">WP2</strain>
    </source>
</reference>
<dbReference type="AlphaFoldDB" id="A0A1S6HN14"/>
<evidence type="ECO:0000256" key="1">
    <source>
        <dbReference type="SAM" id="SignalP"/>
    </source>
</evidence>
<evidence type="ECO:0000313" key="2">
    <source>
        <dbReference type="EMBL" id="AQS36899.1"/>
    </source>
</evidence>
<dbReference type="InterPro" id="IPR031593">
    <property type="entry name" value="Porin_7"/>
</dbReference>
<dbReference type="KEGG" id="spsw:Sps_01735"/>
<dbReference type="SUPFAM" id="SSF56935">
    <property type="entry name" value="Porins"/>
    <property type="match status" value="1"/>
</dbReference>
<keyword evidence="3" id="KW-1185">Reference proteome</keyword>
<name>A0A1S6HN14_9GAMM</name>
<evidence type="ECO:0000313" key="3">
    <source>
        <dbReference type="Proteomes" id="UP000189545"/>
    </source>
</evidence>
<dbReference type="RefSeq" id="WP_077752138.1">
    <property type="nucleotide sequence ID" value="NZ_CP014782.1"/>
</dbReference>